<dbReference type="InterPro" id="IPR036412">
    <property type="entry name" value="HAD-like_sf"/>
</dbReference>
<evidence type="ECO:0000259" key="1">
    <source>
        <dbReference type="Pfam" id="PF03031"/>
    </source>
</evidence>
<organism evidence="2 3">
    <name type="scientific">Platanthera guangdongensis</name>
    <dbReference type="NCBI Taxonomy" id="2320717"/>
    <lineage>
        <taxon>Eukaryota</taxon>
        <taxon>Viridiplantae</taxon>
        <taxon>Streptophyta</taxon>
        <taxon>Embryophyta</taxon>
        <taxon>Tracheophyta</taxon>
        <taxon>Spermatophyta</taxon>
        <taxon>Magnoliopsida</taxon>
        <taxon>Liliopsida</taxon>
        <taxon>Asparagales</taxon>
        <taxon>Orchidaceae</taxon>
        <taxon>Orchidoideae</taxon>
        <taxon>Orchideae</taxon>
        <taxon>Orchidinae</taxon>
        <taxon>Platanthera</taxon>
    </lineage>
</organism>
<evidence type="ECO:0000313" key="3">
    <source>
        <dbReference type="Proteomes" id="UP001412067"/>
    </source>
</evidence>
<sequence>MVDNNRFSFLLQPVNGIPCFPFSSAQPRDEQLLKVVLPLLKVLSLEKDVRPALCQKFCMP</sequence>
<evidence type="ECO:0000313" key="2">
    <source>
        <dbReference type="EMBL" id="KAK8950472.1"/>
    </source>
</evidence>
<name>A0ABR2LW34_9ASPA</name>
<feature type="domain" description="FCP1 homology" evidence="1">
    <location>
        <begin position="1"/>
        <end position="50"/>
    </location>
</feature>
<keyword evidence="3" id="KW-1185">Reference proteome</keyword>
<gene>
    <name evidence="2" type="ORF">KSP40_PGU006454</name>
</gene>
<dbReference type="SUPFAM" id="SSF56784">
    <property type="entry name" value="HAD-like"/>
    <property type="match status" value="1"/>
</dbReference>
<proteinExistence type="predicted"/>
<dbReference type="InterPro" id="IPR023214">
    <property type="entry name" value="HAD_sf"/>
</dbReference>
<reference evidence="2 3" key="1">
    <citation type="journal article" date="2022" name="Nat. Plants">
        <title>Genomes of leafy and leafless Platanthera orchids illuminate the evolution of mycoheterotrophy.</title>
        <authorList>
            <person name="Li M.H."/>
            <person name="Liu K.W."/>
            <person name="Li Z."/>
            <person name="Lu H.C."/>
            <person name="Ye Q.L."/>
            <person name="Zhang D."/>
            <person name="Wang J.Y."/>
            <person name="Li Y.F."/>
            <person name="Zhong Z.M."/>
            <person name="Liu X."/>
            <person name="Yu X."/>
            <person name="Liu D.K."/>
            <person name="Tu X.D."/>
            <person name="Liu B."/>
            <person name="Hao Y."/>
            <person name="Liao X.Y."/>
            <person name="Jiang Y.T."/>
            <person name="Sun W.H."/>
            <person name="Chen J."/>
            <person name="Chen Y.Q."/>
            <person name="Ai Y."/>
            <person name="Zhai J.W."/>
            <person name="Wu S.S."/>
            <person name="Zhou Z."/>
            <person name="Hsiao Y.Y."/>
            <person name="Wu W.L."/>
            <person name="Chen Y.Y."/>
            <person name="Lin Y.F."/>
            <person name="Hsu J.L."/>
            <person name="Li C.Y."/>
            <person name="Wang Z.W."/>
            <person name="Zhao X."/>
            <person name="Zhong W.Y."/>
            <person name="Ma X.K."/>
            <person name="Ma L."/>
            <person name="Huang J."/>
            <person name="Chen G.Z."/>
            <person name="Huang M.Z."/>
            <person name="Huang L."/>
            <person name="Peng D.H."/>
            <person name="Luo Y.B."/>
            <person name="Zou S.Q."/>
            <person name="Chen S.P."/>
            <person name="Lan S."/>
            <person name="Tsai W.C."/>
            <person name="Van de Peer Y."/>
            <person name="Liu Z.J."/>
        </authorList>
    </citation>
    <scope>NUCLEOTIDE SEQUENCE [LARGE SCALE GENOMIC DNA]</scope>
    <source>
        <strain evidence="2">Lor288</strain>
    </source>
</reference>
<accession>A0ABR2LW34</accession>
<dbReference type="EMBL" id="JBBWWR010000015">
    <property type="protein sequence ID" value="KAK8950472.1"/>
    <property type="molecule type" value="Genomic_DNA"/>
</dbReference>
<comment type="caution">
    <text evidence="2">The sequence shown here is derived from an EMBL/GenBank/DDBJ whole genome shotgun (WGS) entry which is preliminary data.</text>
</comment>
<protein>
    <recommendedName>
        <fullName evidence="1">FCP1 homology domain-containing protein</fullName>
    </recommendedName>
</protein>
<dbReference type="Proteomes" id="UP001412067">
    <property type="component" value="Unassembled WGS sequence"/>
</dbReference>
<dbReference type="Gene3D" id="3.40.50.1000">
    <property type="entry name" value="HAD superfamily/HAD-like"/>
    <property type="match status" value="1"/>
</dbReference>
<dbReference type="InterPro" id="IPR004274">
    <property type="entry name" value="FCP1_dom"/>
</dbReference>
<dbReference type="Pfam" id="PF03031">
    <property type="entry name" value="NIF"/>
    <property type="match status" value="1"/>
</dbReference>